<dbReference type="GO" id="GO:0005576">
    <property type="term" value="C:extracellular region"/>
    <property type="evidence" value="ECO:0007669"/>
    <property type="project" value="UniProtKB-SubCell"/>
</dbReference>
<dbReference type="GeneID" id="67002030"/>
<feature type="region of interest" description="Disordered" evidence="4">
    <location>
        <begin position="700"/>
        <end position="737"/>
    </location>
</feature>
<evidence type="ECO:0000256" key="1">
    <source>
        <dbReference type="ARBA" id="ARBA00004613"/>
    </source>
</evidence>
<dbReference type="AlphaFoldDB" id="A0A9P3B4G5"/>
<dbReference type="InterPro" id="IPR012334">
    <property type="entry name" value="Pectin_lyas_fold"/>
</dbReference>
<proteinExistence type="predicted"/>
<evidence type="ECO:0000259" key="5">
    <source>
        <dbReference type="Pfam" id="PF12708"/>
    </source>
</evidence>
<keyword evidence="7" id="KW-1185">Reference proteome</keyword>
<organism evidence="6 7">
    <name type="scientific">Aspergillus pseudoviridinutans</name>
    <dbReference type="NCBI Taxonomy" id="1517512"/>
    <lineage>
        <taxon>Eukaryota</taxon>
        <taxon>Fungi</taxon>
        <taxon>Dikarya</taxon>
        <taxon>Ascomycota</taxon>
        <taxon>Pezizomycotina</taxon>
        <taxon>Eurotiomycetes</taxon>
        <taxon>Eurotiomycetidae</taxon>
        <taxon>Eurotiales</taxon>
        <taxon>Aspergillaceae</taxon>
        <taxon>Aspergillus</taxon>
        <taxon>Aspergillus subgen. Fumigati</taxon>
    </lineage>
</organism>
<evidence type="ECO:0000256" key="3">
    <source>
        <dbReference type="ARBA" id="ARBA00022729"/>
    </source>
</evidence>
<name>A0A9P3B4G5_9EURO</name>
<comment type="subcellular location">
    <subcellularLocation>
        <location evidence="1">Secreted</location>
    </subcellularLocation>
</comment>
<dbReference type="Gene3D" id="2.160.20.10">
    <property type="entry name" value="Single-stranded right-handed beta-helix, Pectin lyase-like"/>
    <property type="match status" value="1"/>
</dbReference>
<feature type="region of interest" description="Disordered" evidence="4">
    <location>
        <begin position="531"/>
        <end position="644"/>
    </location>
</feature>
<dbReference type="Proteomes" id="UP001043456">
    <property type="component" value="Unassembled WGS sequence"/>
</dbReference>
<evidence type="ECO:0000313" key="6">
    <source>
        <dbReference type="EMBL" id="GIJ84571.1"/>
    </source>
</evidence>
<dbReference type="RefSeq" id="XP_043155318.1">
    <property type="nucleotide sequence ID" value="XM_043299383.1"/>
</dbReference>
<gene>
    <name evidence="6" type="ORF">Asppvi_003418</name>
</gene>
<dbReference type="OrthoDB" id="1046782at2759"/>
<protein>
    <recommendedName>
        <fullName evidence="5">Rhamnogalacturonase A/B/Epimerase-like pectate lyase domain-containing protein</fullName>
    </recommendedName>
</protein>
<evidence type="ECO:0000313" key="7">
    <source>
        <dbReference type="Proteomes" id="UP001043456"/>
    </source>
</evidence>
<feature type="compositionally biased region" description="Low complexity" evidence="4">
    <location>
        <begin position="563"/>
        <end position="582"/>
    </location>
</feature>
<keyword evidence="2" id="KW-0964">Secreted</keyword>
<evidence type="ECO:0000256" key="2">
    <source>
        <dbReference type="ARBA" id="ARBA00022525"/>
    </source>
</evidence>
<reference evidence="6 7" key="1">
    <citation type="submission" date="2018-10" db="EMBL/GenBank/DDBJ databases">
        <title>Pan-genome distribution and transcriptional activeness of fungal secondary metabolism genes in Aspergillus section Fumigati.</title>
        <authorList>
            <person name="Takahashi H."/>
            <person name="Umemura M."/>
            <person name="Ninomiya A."/>
            <person name="Kusuya Y."/>
            <person name="Urayama S."/>
            <person name="Shimizu M."/>
            <person name="Watanabe A."/>
            <person name="Kamei K."/>
            <person name="Yaguchi T."/>
            <person name="Hagiwara D."/>
        </authorList>
    </citation>
    <scope>NUCLEOTIDE SEQUENCE [LARGE SCALE GENOMIC DNA]</scope>
    <source>
        <strain evidence="6 7">IFM 55266</strain>
    </source>
</reference>
<sequence>MAWIAESVNGLEVFNGSNVTPLRPNTAQLRGNDGGYFAVSKPQYESYTAAEVVNVKTYAGAAGDGSTDDTHAIQSTLDDHKGQDVIIFFPAGTKIVGEVWSQIMASGDNFGDMTSPRVMVQVGNVGDVESVEIQDMLFATKGGTAGAVLMEWNIQASSPGSAAMWDSHFRVGGALGNELQVSQCPTKSTPNINSGCIAASMLLHLTSLPSAYLENVWAWTADHDMDDAANTMADVYSARGILIESKGPTWLYATASEHNVLYQYELYEAENIFMGMIQTESPYYPPVPSAPAPFDNAVGMFNAGPNFTNCNSDDENSCAVSWALRMVSSNVQIAGAGLYSWYQDHDPAEACVDAQNCQQRLVSTYLSCDIWLYNLITIGATEMVSPYGTNYSPALAAENTDATSHPYWSTINAWLLLADGATGSETPQPSQTITLADWWWGLSTPSASCWFPCVIVLPPVILPPMQAPVITSLIKGVPKTITPPAAETPTLTVDLITISGTLSISNAPTSTSVSIQFNNSAIILSPFEYTDDDDGSSQNISGIIIPLPIKGPPPRSNSDDDSSPGSSSSNCCPSISIGNSSPWPKPDTPEPPGLDNNNNDEEDDGSSGGSEEGSQPQEPESTSTTSTTSSTTTMTTTTTTTSISSSCTAIPTIAIATDGIFFSGTGTSGASASAWASSNPTVTNDPVFGAGVPVAVGGRYTPTSPYSIATNPGTSSSTTATPTTSSVKSPPTDSAGG</sequence>
<dbReference type="SUPFAM" id="SSF51126">
    <property type="entry name" value="Pectin lyase-like"/>
    <property type="match status" value="1"/>
</dbReference>
<feature type="compositionally biased region" description="Pro residues" evidence="4">
    <location>
        <begin position="583"/>
        <end position="592"/>
    </location>
</feature>
<comment type="caution">
    <text evidence="6">The sequence shown here is derived from an EMBL/GenBank/DDBJ whole genome shotgun (WGS) entry which is preliminary data.</text>
</comment>
<dbReference type="Pfam" id="PF12708">
    <property type="entry name" value="Pect-lyase_RHGA_epim"/>
    <property type="match status" value="1"/>
</dbReference>
<feature type="domain" description="Rhamnogalacturonase A/B/Epimerase-like pectate lyase" evidence="5">
    <location>
        <begin position="53"/>
        <end position="93"/>
    </location>
</feature>
<evidence type="ECO:0000256" key="4">
    <source>
        <dbReference type="SAM" id="MobiDB-lite"/>
    </source>
</evidence>
<dbReference type="EMBL" id="BHVY01000002">
    <property type="protein sequence ID" value="GIJ84571.1"/>
    <property type="molecule type" value="Genomic_DNA"/>
</dbReference>
<feature type="compositionally biased region" description="Low complexity" evidence="4">
    <location>
        <begin position="612"/>
        <end position="644"/>
    </location>
</feature>
<keyword evidence="3" id="KW-0732">Signal</keyword>
<accession>A0A9P3B4G5</accession>
<dbReference type="InterPro" id="IPR024535">
    <property type="entry name" value="RHGA/B-epi-like_pectate_lyase"/>
</dbReference>
<dbReference type="InterPro" id="IPR011050">
    <property type="entry name" value="Pectin_lyase_fold/virulence"/>
</dbReference>
<feature type="compositionally biased region" description="Low complexity" evidence="4">
    <location>
        <begin position="710"/>
        <end position="737"/>
    </location>
</feature>